<comment type="caution">
    <text evidence="1">The sequence shown here is derived from an EMBL/GenBank/DDBJ whole genome shotgun (WGS) entry which is preliminary data.</text>
</comment>
<keyword evidence="2" id="KW-1185">Reference proteome</keyword>
<evidence type="ECO:0008006" key="3">
    <source>
        <dbReference type="Google" id="ProtNLM"/>
    </source>
</evidence>
<gene>
    <name evidence="1" type="ORF">GCM10010170_066970</name>
</gene>
<dbReference type="EMBL" id="BAAARV010000066">
    <property type="protein sequence ID" value="GAA2367531.1"/>
    <property type="molecule type" value="Genomic_DNA"/>
</dbReference>
<dbReference type="Proteomes" id="UP001501444">
    <property type="component" value="Unassembled WGS sequence"/>
</dbReference>
<protein>
    <recommendedName>
        <fullName evidence="3">DUF4245 domain-containing protein</fullName>
    </recommendedName>
</protein>
<name>A0ABN3H2E1_9ACTN</name>
<proteinExistence type="predicted"/>
<dbReference type="Pfam" id="PF14030">
    <property type="entry name" value="DUF4245"/>
    <property type="match status" value="1"/>
</dbReference>
<reference evidence="1 2" key="1">
    <citation type="journal article" date="2019" name="Int. J. Syst. Evol. Microbiol.">
        <title>The Global Catalogue of Microorganisms (GCM) 10K type strain sequencing project: providing services to taxonomists for standard genome sequencing and annotation.</title>
        <authorList>
            <consortium name="The Broad Institute Genomics Platform"/>
            <consortium name="The Broad Institute Genome Sequencing Center for Infectious Disease"/>
            <person name="Wu L."/>
            <person name="Ma J."/>
        </authorList>
    </citation>
    <scope>NUCLEOTIDE SEQUENCE [LARGE SCALE GENOMIC DNA]</scope>
    <source>
        <strain evidence="1 2">JCM 3272</strain>
    </source>
</reference>
<organism evidence="1 2">
    <name type="scientific">Dactylosporangium salmoneum</name>
    <dbReference type="NCBI Taxonomy" id="53361"/>
    <lineage>
        <taxon>Bacteria</taxon>
        <taxon>Bacillati</taxon>
        <taxon>Actinomycetota</taxon>
        <taxon>Actinomycetes</taxon>
        <taxon>Micromonosporales</taxon>
        <taxon>Micromonosporaceae</taxon>
        <taxon>Dactylosporangium</taxon>
    </lineage>
</organism>
<evidence type="ECO:0000313" key="1">
    <source>
        <dbReference type="EMBL" id="GAA2367531.1"/>
    </source>
</evidence>
<sequence length="157" mass="16654">MALSMLVLIVPVFLVVGLYRFLGHETPPPLDTAEVYGSVQRAGQFEALKPEQLPSGWRIVSITYTDGVLRIGVTAPGDGAMQVAESAKPKAELVPAILGKDSQAAGDVTVNGSQWERWTPGRPGERAILQTTGTRTVIVFGQGKAEQLSQLAGSLKA</sequence>
<dbReference type="InterPro" id="IPR025339">
    <property type="entry name" value="DUF4245"/>
</dbReference>
<evidence type="ECO:0000313" key="2">
    <source>
        <dbReference type="Proteomes" id="UP001501444"/>
    </source>
</evidence>
<accession>A0ABN3H2E1</accession>